<protein>
    <recommendedName>
        <fullName evidence="3">PhoD-like phosphatase</fullName>
    </recommendedName>
</protein>
<reference evidence="2" key="1">
    <citation type="journal article" date="2019" name="Int. J. Syst. Evol. Microbiol.">
        <title>The Global Catalogue of Microorganisms (GCM) 10K type strain sequencing project: providing services to taxonomists for standard genome sequencing and annotation.</title>
        <authorList>
            <consortium name="The Broad Institute Genomics Platform"/>
            <consortium name="The Broad Institute Genome Sequencing Center for Infectious Disease"/>
            <person name="Wu L."/>
            <person name="Ma J."/>
        </authorList>
    </citation>
    <scope>NUCLEOTIDE SEQUENCE [LARGE SCALE GENOMIC DNA]</scope>
    <source>
        <strain evidence="2">KACC 11299</strain>
    </source>
</reference>
<sequence>MESAGILAGPMLRRVDTETVAIWVATDCPVEVDAAIYVLDTLIQLDTATKTTSIRAGHRLFIHLVQVHGQFPMETLLGYDLLFRVGKTINSLASLGLINKKEDSITYDGLPYPSFFIPASAAPTFLYASCRKFHGKGDDALVAADAILQRDTENLSARPCALFLTGDQIYADDVADPLFPVIRTVAEHYIGMEDLGQFDERLNEEPFHTALWQVNGRQFITEQFCRFTSGSASNHLLTFGEYAAMYLLSWSPVMWEGIFLPSFDELVQENGLYVYFPEDRGELEHCRIRFEEQTGQLLQAIGSLHRIRRLFANVPTYMMFDDHDLTDDWNLSADWRSAVLDSPLGKHVIANGLCAYWAFQGWGNEPQRFGEGFLQSMCSHFDGFIADSTAYRVWANRLWSFKGWQFVAPTTPAALFLDTRTMRHFEEDPKPVKVGRMYKETVQTPRLIGSSGWKVTARTLLKSRWTRGDPLIIISPTPLYGLGLIETALHSYVYPLRALGYPVHEVLDFEAWKYNGRGFTDFISQLFRWSLSRCIILSGDVHYASAVRSRLTSKREVLDIVQFTSSPSHNMSFAGIWGKLMRMAIRGNARRRKKTIYRYCDVEFSIQSGGKAIDCPKDAKWQEALRYLKMQGGTIVETENNIGMVTVGESVIRHSLLQMKRGDMREIRFEEIEATPE</sequence>
<evidence type="ECO:0000313" key="2">
    <source>
        <dbReference type="Proteomes" id="UP001596071"/>
    </source>
</evidence>
<dbReference type="PANTHER" id="PTHR37031">
    <property type="entry name" value="METALLOPHOSPHATASE BINDING DOMAIN PROTEIN"/>
    <property type="match status" value="1"/>
</dbReference>
<dbReference type="EMBL" id="JBHSNP010000002">
    <property type="protein sequence ID" value="MFC5601848.1"/>
    <property type="molecule type" value="Genomic_DNA"/>
</dbReference>
<dbReference type="RefSeq" id="WP_381441511.1">
    <property type="nucleotide sequence ID" value="NZ_JBHSNP010000002.1"/>
</dbReference>
<keyword evidence="2" id="KW-1185">Reference proteome</keyword>
<name>A0ABW0TTY3_9BACL</name>
<evidence type="ECO:0000313" key="1">
    <source>
        <dbReference type="EMBL" id="MFC5601848.1"/>
    </source>
</evidence>
<dbReference type="Gene3D" id="3.60.21.70">
    <property type="entry name" value="PhoD-like phosphatase"/>
    <property type="match status" value="1"/>
</dbReference>
<dbReference type="PANTHER" id="PTHR37031:SF2">
    <property type="entry name" value="PHOD-LIKE PHOSPHATASE METALLOPHOSPHATASE DOMAIN-CONTAINING PROTEIN"/>
    <property type="match status" value="1"/>
</dbReference>
<evidence type="ECO:0008006" key="3">
    <source>
        <dbReference type="Google" id="ProtNLM"/>
    </source>
</evidence>
<gene>
    <name evidence="1" type="ORF">ACFPTP_01020</name>
</gene>
<dbReference type="InterPro" id="IPR038607">
    <property type="entry name" value="PhoD-like_sf"/>
</dbReference>
<comment type="caution">
    <text evidence="1">The sequence shown here is derived from an EMBL/GenBank/DDBJ whole genome shotgun (WGS) entry which is preliminary data.</text>
</comment>
<proteinExistence type="predicted"/>
<organism evidence="1 2">
    <name type="scientific">Sporosarcina koreensis</name>
    <dbReference type="NCBI Taxonomy" id="334735"/>
    <lineage>
        <taxon>Bacteria</taxon>
        <taxon>Bacillati</taxon>
        <taxon>Bacillota</taxon>
        <taxon>Bacilli</taxon>
        <taxon>Bacillales</taxon>
        <taxon>Caryophanaceae</taxon>
        <taxon>Sporosarcina</taxon>
    </lineage>
</organism>
<dbReference type="Proteomes" id="UP001596071">
    <property type="component" value="Unassembled WGS sequence"/>
</dbReference>
<accession>A0ABW0TTY3</accession>